<dbReference type="PANTHER" id="PTHR43433:SF5">
    <property type="entry name" value="AB HYDROLASE-1 DOMAIN-CONTAINING PROTEIN"/>
    <property type="match status" value="1"/>
</dbReference>
<keyword evidence="2" id="KW-0614">Plasmid</keyword>
<accession>A0ABM8AJ98</accession>
<evidence type="ECO:0000313" key="2">
    <source>
        <dbReference type="EMBL" id="BDP43897.1"/>
    </source>
</evidence>
<evidence type="ECO:0000313" key="3">
    <source>
        <dbReference type="Proteomes" id="UP001064971"/>
    </source>
</evidence>
<dbReference type="RefSeq" id="WP_264777734.1">
    <property type="nucleotide sequence ID" value="NZ_AP026561.1"/>
</dbReference>
<dbReference type="Gene3D" id="3.40.50.1820">
    <property type="entry name" value="alpha/beta hydrolase"/>
    <property type="match status" value="1"/>
</dbReference>
<geneLocation type="plasmid" evidence="2 3">
    <name>pDAETH-1</name>
</geneLocation>
<keyword evidence="2" id="KW-0378">Hydrolase</keyword>
<sequence>MTYQATEGTYTELGGLNLYYERHGAPRPDQAPLVLLHGGFGATSMFSGLIPALSAGREVIAVDLQAHGRTADIDRPMRFETLGDDIAVLLGHLDLPRADVLGYSLGAGVALRFALQHPGLLRKLVVVSFPFRRSGWFQEVREGMAQIGPHAAEGLKQGPMHKLYASIAPRPDEWPRLVTRVGEVVNSEYDWADELRGFQNPALIVAGDADSFAPAHAAEFFALLGGGLRDAGWDGSGRTAHRLAVLPGATHYDILQSPLLLPAVTSFLGAP</sequence>
<feature type="domain" description="AB hydrolase-1" evidence="1">
    <location>
        <begin position="32"/>
        <end position="134"/>
    </location>
</feature>
<keyword evidence="3" id="KW-1185">Reference proteome</keyword>
<dbReference type="InterPro" id="IPR029058">
    <property type="entry name" value="AB_hydrolase_fold"/>
</dbReference>
<dbReference type="EMBL" id="AP026561">
    <property type="protein sequence ID" value="BDP43897.1"/>
    <property type="molecule type" value="Genomic_DNA"/>
</dbReference>
<dbReference type="Pfam" id="PF00561">
    <property type="entry name" value="Abhydrolase_1"/>
    <property type="match status" value="1"/>
</dbReference>
<protein>
    <submittedName>
        <fullName evidence="2">Alpha/beta hydrolase</fullName>
    </submittedName>
</protein>
<reference evidence="2" key="1">
    <citation type="submission" date="2022-07" db="EMBL/GenBank/DDBJ databases">
        <title>Complete Genome Sequence of the Radioresistant Bacterium Deinococcus aetherius ST0316, Isolated from the Air Dust collected in Lower Stratosphere above Japan.</title>
        <authorList>
            <person name="Satoh K."/>
            <person name="Hagiwara K."/>
            <person name="Katsumata K."/>
            <person name="Kubo A."/>
            <person name="Yokobori S."/>
            <person name="Yamagishi A."/>
            <person name="Oono Y."/>
            <person name="Narumi I."/>
        </authorList>
    </citation>
    <scope>NUCLEOTIDE SEQUENCE</scope>
    <source>
        <strain evidence="2">ST0316</strain>
        <plasmid evidence="2">pDAETH-1</plasmid>
    </source>
</reference>
<dbReference type="PANTHER" id="PTHR43433">
    <property type="entry name" value="HYDROLASE, ALPHA/BETA FOLD FAMILY PROTEIN"/>
    <property type="match status" value="1"/>
</dbReference>
<dbReference type="SUPFAM" id="SSF53474">
    <property type="entry name" value="alpha/beta-Hydrolases"/>
    <property type="match status" value="1"/>
</dbReference>
<organism evidence="2 3">
    <name type="scientific">Deinococcus aetherius</name>
    <dbReference type="NCBI Taxonomy" id="200252"/>
    <lineage>
        <taxon>Bacteria</taxon>
        <taxon>Thermotogati</taxon>
        <taxon>Deinococcota</taxon>
        <taxon>Deinococci</taxon>
        <taxon>Deinococcales</taxon>
        <taxon>Deinococcaceae</taxon>
        <taxon>Deinococcus</taxon>
    </lineage>
</organism>
<dbReference type="PRINTS" id="PR00111">
    <property type="entry name" value="ABHYDROLASE"/>
</dbReference>
<dbReference type="GO" id="GO:0016787">
    <property type="term" value="F:hydrolase activity"/>
    <property type="evidence" value="ECO:0007669"/>
    <property type="project" value="UniProtKB-KW"/>
</dbReference>
<proteinExistence type="predicted"/>
<dbReference type="Proteomes" id="UP001064971">
    <property type="component" value="Plasmid pDAETH-1"/>
</dbReference>
<dbReference type="InterPro" id="IPR050471">
    <property type="entry name" value="AB_hydrolase"/>
</dbReference>
<name>A0ABM8AJ98_9DEIO</name>
<evidence type="ECO:0000259" key="1">
    <source>
        <dbReference type="Pfam" id="PF00561"/>
    </source>
</evidence>
<dbReference type="InterPro" id="IPR000073">
    <property type="entry name" value="AB_hydrolase_1"/>
</dbReference>
<gene>
    <name evidence="2" type="ORF">DAETH_38660</name>
</gene>